<name>A0ABS9E1J0_9PROT</name>
<dbReference type="InterPro" id="IPR008972">
    <property type="entry name" value="Cupredoxin"/>
</dbReference>
<feature type="domain" description="EfeO-type cupredoxin-like" evidence="2">
    <location>
        <begin position="38"/>
        <end position="135"/>
    </location>
</feature>
<dbReference type="EMBL" id="JAKGBZ010000097">
    <property type="protein sequence ID" value="MCF3948876.1"/>
    <property type="molecule type" value="Genomic_DNA"/>
</dbReference>
<proteinExistence type="predicted"/>
<feature type="chain" id="PRO_5045329344" evidence="1">
    <location>
        <begin position="26"/>
        <end position="139"/>
    </location>
</feature>
<evidence type="ECO:0000313" key="4">
    <source>
        <dbReference type="Proteomes" id="UP001521209"/>
    </source>
</evidence>
<evidence type="ECO:0000313" key="3">
    <source>
        <dbReference type="EMBL" id="MCF3948876.1"/>
    </source>
</evidence>
<dbReference type="InterPro" id="IPR028096">
    <property type="entry name" value="EfeO_Cupredoxin"/>
</dbReference>
<dbReference type="Proteomes" id="UP001521209">
    <property type="component" value="Unassembled WGS sequence"/>
</dbReference>
<dbReference type="SUPFAM" id="SSF49503">
    <property type="entry name" value="Cupredoxins"/>
    <property type="match status" value="1"/>
</dbReference>
<keyword evidence="1" id="KW-0732">Signal</keyword>
<dbReference type="RefSeq" id="WP_235706186.1">
    <property type="nucleotide sequence ID" value="NZ_JAKGBZ010000097.1"/>
</dbReference>
<comment type="caution">
    <text evidence="3">The sequence shown here is derived from an EMBL/GenBank/DDBJ whole genome shotgun (WGS) entry which is preliminary data.</text>
</comment>
<sequence length="139" mass="15247">MRTIQINGVALAFVSVLALSAPAFAATTRTFYLQTVQWVSKKNPDQKKAVAKFGEVYGFAPNTLVVRQDDHVVIDIRNLESGGDDGHTFTLKAYGINKSLPPLSSVKISFTADKVGIFQFSCEFHKPWMSGELVVLPAK</sequence>
<evidence type="ECO:0000256" key="1">
    <source>
        <dbReference type="SAM" id="SignalP"/>
    </source>
</evidence>
<protein>
    <submittedName>
        <fullName evidence="3">Cupredoxin domain-containing protein</fullName>
    </submittedName>
</protein>
<evidence type="ECO:0000259" key="2">
    <source>
        <dbReference type="Pfam" id="PF13473"/>
    </source>
</evidence>
<dbReference type="Gene3D" id="2.60.40.420">
    <property type="entry name" value="Cupredoxins - blue copper proteins"/>
    <property type="match status" value="1"/>
</dbReference>
<feature type="signal peptide" evidence="1">
    <location>
        <begin position="1"/>
        <end position="25"/>
    </location>
</feature>
<gene>
    <name evidence="3" type="ORF">L2A60_19730</name>
</gene>
<organism evidence="3 4">
    <name type="scientific">Acidiphilium iwatense</name>
    <dbReference type="NCBI Taxonomy" id="768198"/>
    <lineage>
        <taxon>Bacteria</taxon>
        <taxon>Pseudomonadati</taxon>
        <taxon>Pseudomonadota</taxon>
        <taxon>Alphaproteobacteria</taxon>
        <taxon>Acetobacterales</taxon>
        <taxon>Acidocellaceae</taxon>
        <taxon>Acidiphilium</taxon>
    </lineage>
</organism>
<reference evidence="3 4" key="1">
    <citation type="submission" date="2022-01" db="EMBL/GenBank/DDBJ databases">
        <authorList>
            <person name="Won M."/>
            <person name="Kim S.-J."/>
            <person name="Kwon S.-W."/>
        </authorList>
    </citation>
    <scope>NUCLEOTIDE SEQUENCE [LARGE SCALE GENOMIC DNA]</scope>
    <source>
        <strain evidence="3 4">KCTC 23505</strain>
    </source>
</reference>
<dbReference type="Pfam" id="PF13473">
    <property type="entry name" value="Cupredoxin_1"/>
    <property type="match status" value="1"/>
</dbReference>
<accession>A0ABS9E1J0</accession>
<keyword evidence="4" id="KW-1185">Reference proteome</keyword>